<accession>A0ABS0JMC7</accession>
<evidence type="ECO:0000313" key="3">
    <source>
        <dbReference type="EMBL" id="MBG6068210.1"/>
    </source>
</evidence>
<keyword evidence="4" id="KW-1185">Reference proteome</keyword>
<reference evidence="3 4" key="1">
    <citation type="submission" date="2020-11" db="EMBL/GenBank/DDBJ databases">
        <title>Sequencing the genomes of 1000 actinobacteria strains.</title>
        <authorList>
            <person name="Klenk H.-P."/>
        </authorList>
    </citation>
    <scope>NUCLEOTIDE SEQUENCE [LARGE SCALE GENOMIC DNA]</scope>
    <source>
        <strain evidence="3 4">DSM 101692</strain>
    </source>
</reference>
<protein>
    <submittedName>
        <fullName evidence="3">Aryl-alcohol dehydrogenase-like predicted oxidoreductase</fullName>
    </submittedName>
</protein>
<organism evidence="3 4">
    <name type="scientific">Micromonospora ureilytica</name>
    <dbReference type="NCBI Taxonomy" id="709868"/>
    <lineage>
        <taxon>Bacteria</taxon>
        <taxon>Bacillati</taxon>
        <taxon>Actinomycetota</taxon>
        <taxon>Actinomycetes</taxon>
        <taxon>Micromonosporales</taxon>
        <taxon>Micromonosporaceae</taxon>
        <taxon>Micromonospora</taxon>
    </lineage>
</organism>
<comment type="caution">
    <text evidence="3">The sequence shown here is derived from an EMBL/GenBank/DDBJ whole genome shotgun (WGS) entry which is preliminary data.</text>
</comment>
<evidence type="ECO:0000259" key="2">
    <source>
        <dbReference type="Pfam" id="PF00248"/>
    </source>
</evidence>
<dbReference type="NCBIfam" id="NF007695">
    <property type="entry name" value="PRK10376.1"/>
    <property type="match status" value="1"/>
</dbReference>
<name>A0ABS0JMC7_9ACTN</name>
<keyword evidence="1" id="KW-0560">Oxidoreductase</keyword>
<dbReference type="CDD" id="cd19088">
    <property type="entry name" value="AKR_AKR13B1"/>
    <property type="match status" value="1"/>
</dbReference>
<dbReference type="EMBL" id="JADOTX010000001">
    <property type="protein sequence ID" value="MBG6068210.1"/>
    <property type="molecule type" value="Genomic_DNA"/>
</dbReference>
<sequence>MSENLPGGALTPADGLTLSRMGYGAMQLAGPGVFGPPRDRKQALAVLREAVDLGVRHIDTSDFYGPVVVNDLIREALFPYPEDLHLVTKVGARRGADRSWIPALEPDDLKAQVRENLEHLGLDVLDVVNLRVGMAEGAGDAPLGAQFAALAELRQEGLIRHLGLSNVTLAQLTEAQAIAPVVTVQNLYNLANRQDDALVDRCAEENIAFAAFFPLGGFTPLQSDTLDGVAARLGASPQQVALAWLLQRSPTTVLIPGTSSVAHLRENMAAADLKLPADAIAELDALAPSA</sequence>
<dbReference type="InterPro" id="IPR036812">
    <property type="entry name" value="NAD(P)_OxRdtase_dom_sf"/>
</dbReference>
<dbReference type="PANTHER" id="PTHR43625:SF40">
    <property type="entry name" value="ALDO-KETO REDUCTASE YAKC [NADP(+)]"/>
    <property type="match status" value="1"/>
</dbReference>
<evidence type="ECO:0000256" key="1">
    <source>
        <dbReference type="ARBA" id="ARBA00023002"/>
    </source>
</evidence>
<dbReference type="Pfam" id="PF00248">
    <property type="entry name" value="Aldo_ket_red"/>
    <property type="match status" value="1"/>
</dbReference>
<dbReference type="SUPFAM" id="SSF51430">
    <property type="entry name" value="NAD(P)-linked oxidoreductase"/>
    <property type="match status" value="1"/>
</dbReference>
<feature type="domain" description="NADP-dependent oxidoreductase" evidence="2">
    <location>
        <begin position="20"/>
        <end position="286"/>
    </location>
</feature>
<evidence type="ECO:0000313" key="4">
    <source>
        <dbReference type="Proteomes" id="UP000614915"/>
    </source>
</evidence>
<dbReference type="InterPro" id="IPR020471">
    <property type="entry name" value="AKR"/>
</dbReference>
<dbReference type="Proteomes" id="UP000614915">
    <property type="component" value="Unassembled WGS sequence"/>
</dbReference>
<dbReference type="RefSeq" id="WP_196928561.1">
    <property type="nucleotide sequence ID" value="NZ_JADOTX010000001.1"/>
</dbReference>
<dbReference type="Gene3D" id="3.20.20.100">
    <property type="entry name" value="NADP-dependent oxidoreductase domain"/>
    <property type="match status" value="1"/>
</dbReference>
<dbReference type="PRINTS" id="PR00069">
    <property type="entry name" value="ALDKETRDTASE"/>
</dbReference>
<dbReference type="PANTHER" id="PTHR43625">
    <property type="entry name" value="AFLATOXIN B1 ALDEHYDE REDUCTASE"/>
    <property type="match status" value="1"/>
</dbReference>
<gene>
    <name evidence="3" type="ORF">IW248_004497</name>
</gene>
<proteinExistence type="predicted"/>
<dbReference type="InterPro" id="IPR023210">
    <property type="entry name" value="NADP_OxRdtase_dom"/>
</dbReference>
<dbReference type="InterPro" id="IPR050791">
    <property type="entry name" value="Aldo-Keto_reductase"/>
</dbReference>